<name>A0ABV8SM01_9GAMM</name>
<evidence type="ECO:0000256" key="1">
    <source>
        <dbReference type="SAM" id="Phobius"/>
    </source>
</evidence>
<dbReference type="Proteomes" id="UP001595904">
    <property type="component" value="Unassembled WGS sequence"/>
</dbReference>
<feature type="domain" description="FHA" evidence="2">
    <location>
        <begin position="24"/>
        <end position="73"/>
    </location>
</feature>
<feature type="transmembrane region" description="Helical" evidence="1">
    <location>
        <begin position="301"/>
        <end position="322"/>
    </location>
</feature>
<evidence type="ECO:0000313" key="3">
    <source>
        <dbReference type="EMBL" id="MFC4308055.1"/>
    </source>
</evidence>
<sequence>MVAESNAVLIKVGNSREIQVKQETVLGRQAECDVLLTEGHASRRHAKLVLAEDGYWLEDLGSSNGTFINGNRISGRVKIASGDRLRFDVEEFDFRIPSQTSAPVALDESKTVYRAPESAAVVAESSGVFKRPGAWADPDAMGDAGVHKTKFIDPAQMKQMASSTAPVAAAPSAVDGPHLQVVSGSRTGLNIRLAVGDSGNAEWTIGSQTDREVQFMDSGVSALHAKIVNEGERWKVLDQMSANGTFVNGKRANVSYLSSGDRVRFGPVECVFRTDASIGPITATQRVADAGAGEETKGRNLVVATVAFLATIAVLFVAYKFLLAK</sequence>
<dbReference type="Pfam" id="PF00498">
    <property type="entry name" value="FHA"/>
    <property type="match status" value="2"/>
</dbReference>
<keyword evidence="1" id="KW-1133">Transmembrane helix</keyword>
<keyword evidence="4" id="KW-1185">Reference proteome</keyword>
<comment type="caution">
    <text evidence="3">The sequence shown here is derived from an EMBL/GenBank/DDBJ whole genome shotgun (WGS) entry which is preliminary data.</text>
</comment>
<feature type="domain" description="FHA" evidence="2">
    <location>
        <begin position="203"/>
        <end position="252"/>
    </location>
</feature>
<accession>A0ABV8SM01</accession>
<dbReference type="InterPro" id="IPR050923">
    <property type="entry name" value="Cell_Proc_Reg/RNA_Proc"/>
</dbReference>
<dbReference type="InterPro" id="IPR008984">
    <property type="entry name" value="SMAD_FHA_dom_sf"/>
</dbReference>
<dbReference type="InterPro" id="IPR000253">
    <property type="entry name" value="FHA_dom"/>
</dbReference>
<dbReference type="PROSITE" id="PS50006">
    <property type="entry name" value="FHA_DOMAIN"/>
    <property type="match status" value="2"/>
</dbReference>
<dbReference type="SUPFAM" id="SSF49879">
    <property type="entry name" value="SMAD/FHA domain"/>
    <property type="match status" value="2"/>
</dbReference>
<gene>
    <name evidence="3" type="ORF">ACFPN2_03080</name>
</gene>
<organism evidence="3 4">
    <name type="scientific">Steroidobacter flavus</name>
    <dbReference type="NCBI Taxonomy" id="1842136"/>
    <lineage>
        <taxon>Bacteria</taxon>
        <taxon>Pseudomonadati</taxon>
        <taxon>Pseudomonadota</taxon>
        <taxon>Gammaproteobacteria</taxon>
        <taxon>Steroidobacterales</taxon>
        <taxon>Steroidobacteraceae</taxon>
        <taxon>Steroidobacter</taxon>
    </lineage>
</organism>
<keyword evidence="1" id="KW-0812">Transmembrane</keyword>
<dbReference type="CDD" id="cd00060">
    <property type="entry name" value="FHA"/>
    <property type="match status" value="2"/>
</dbReference>
<evidence type="ECO:0000259" key="2">
    <source>
        <dbReference type="PROSITE" id="PS50006"/>
    </source>
</evidence>
<keyword evidence="1" id="KW-0472">Membrane</keyword>
<protein>
    <submittedName>
        <fullName evidence="3">FHA domain-containing protein</fullName>
    </submittedName>
</protein>
<dbReference type="SMART" id="SM00240">
    <property type="entry name" value="FHA"/>
    <property type="match status" value="2"/>
</dbReference>
<dbReference type="EMBL" id="JBHSDU010000001">
    <property type="protein sequence ID" value="MFC4308055.1"/>
    <property type="molecule type" value="Genomic_DNA"/>
</dbReference>
<evidence type="ECO:0000313" key="4">
    <source>
        <dbReference type="Proteomes" id="UP001595904"/>
    </source>
</evidence>
<dbReference type="Gene3D" id="2.60.200.20">
    <property type="match status" value="2"/>
</dbReference>
<proteinExistence type="predicted"/>
<dbReference type="RefSeq" id="WP_380594856.1">
    <property type="nucleotide sequence ID" value="NZ_JBHSDU010000001.1"/>
</dbReference>
<reference evidence="4" key="1">
    <citation type="journal article" date="2019" name="Int. J. Syst. Evol. Microbiol.">
        <title>The Global Catalogue of Microorganisms (GCM) 10K type strain sequencing project: providing services to taxonomists for standard genome sequencing and annotation.</title>
        <authorList>
            <consortium name="The Broad Institute Genomics Platform"/>
            <consortium name="The Broad Institute Genome Sequencing Center for Infectious Disease"/>
            <person name="Wu L."/>
            <person name="Ma J."/>
        </authorList>
    </citation>
    <scope>NUCLEOTIDE SEQUENCE [LARGE SCALE GENOMIC DNA]</scope>
    <source>
        <strain evidence="4">CGMCC 1.10759</strain>
    </source>
</reference>
<dbReference type="PANTHER" id="PTHR23308">
    <property type="entry name" value="NUCLEAR INHIBITOR OF PROTEIN PHOSPHATASE-1"/>
    <property type="match status" value="1"/>
</dbReference>